<evidence type="ECO:0000256" key="3">
    <source>
        <dbReference type="ARBA" id="ARBA00022989"/>
    </source>
</evidence>
<feature type="transmembrane region" description="Helical" evidence="5">
    <location>
        <begin position="120"/>
        <end position="140"/>
    </location>
</feature>
<evidence type="ECO:0000313" key="6">
    <source>
        <dbReference type="Proteomes" id="UP000694844"/>
    </source>
</evidence>
<dbReference type="GO" id="GO:0016020">
    <property type="term" value="C:membrane"/>
    <property type="evidence" value="ECO:0007669"/>
    <property type="project" value="UniProtKB-SubCell"/>
</dbReference>
<dbReference type="PANTHER" id="PTHR12859">
    <property type="entry name" value="PRA1 PROTEIN"/>
    <property type="match status" value="1"/>
</dbReference>
<keyword evidence="6" id="KW-1185">Reference proteome</keyword>
<comment type="similarity">
    <text evidence="5">Belongs to the PRA1 family.</text>
</comment>
<dbReference type="AlphaFoldDB" id="A0A8B8AZ43"/>
<gene>
    <name evidence="7" type="primary">LOC111106138</name>
</gene>
<name>A0A8B8AZ43_CRAVI</name>
<feature type="transmembrane region" description="Helical" evidence="5">
    <location>
        <begin position="97"/>
        <end position="114"/>
    </location>
</feature>
<feature type="transmembrane region" description="Helical" evidence="5">
    <location>
        <begin position="41"/>
        <end position="59"/>
    </location>
</feature>
<dbReference type="GeneID" id="111106138"/>
<dbReference type="RefSeq" id="XP_022296391.1">
    <property type="nucleotide sequence ID" value="XM_022440683.1"/>
</dbReference>
<keyword evidence="4 5" id="KW-0472">Membrane</keyword>
<proteinExistence type="inferred from homology"/>
<accession>A0A8B8AZ43</accession>
<evidence type="ECO:0000256" key="4">
    <source>
        <dbReference type="ARBA" id="ARBA00023136"/>
    </source>
</evidence>
<organism evidence="6 7">
    <name type="scientific">Crassostrea virginica</name>
    <name type="common">Eastern oyster</name>
    <dbReference type="NCBI Taxonomy" id="6565"/>
    <lineage>
        <taxon>Eukaryota</taxon>
        <taxon>Metazoa</taxon>
        <taxon>Spiralia</taxon>
        <taxon>Lophotrochozoa</taxon>
        <taxon>Mollusca</taxon>
        <taxon>Bivalvia</taxon>
        <taxon>Autobranchia</taxon>
        <taxon>Pteriomorphia</taxon>
        <taxon>Ostreida</taxon>
        <taxon>Ostreoidea</taxon>
        <taxon>Ostreidae</taxon>
        <taxon>Crassostrea</taxon>
    </lineage>
</organism>
<sequence length="180" mass="20445">MADVQFAPLRTLNDFLLESARFQMPNVKDPDKWANRVIHNLYYYQSNYFLMTLIVFLVIGILHPVKMVCGFAAISAAFALFVYCTNSQWTARRFKRNHPVISLIIIVAAGYLLVYMFGAVIVFMFGIAFPLLLTLIHASLRMRGLRNKWTNKLETAGLRRTPMGIILDGLGQEAEIVVQG</sequence>
<protein>
    <recommendedName>
        <fullName evidence="5">PRA1 family protein</fullName>
    </recommendedName>
</protein>
<dbReference type="Pfam" id="PF03208">
    <property type="entry name" value="PRA1"/>
    <property type="match status" value="1"/>
</dbReference>
<feature type="transmembrane region" description="Helical" evidence="5">
    <location>
        <begin position="65"/>
        <end position="85"/>
    </location>
</feature>
<evidence type="ECO:0000256" key="5">
    <source>
        <dbReference type="RuleBase" id="RU363107"/>
    </source>
</evidence>
<evidence type="ECO:0000313" key="7">
    <source>
        <dbReference type="RefSeq" id="XP_022296391.1"/>
    </source>
</evidence>
<evidence type="ECO:0000256" key="1">
    <source>
        <dbReference type="ARBA" id="ARBA00004141"/>
    </source>
</evidence>
<dbReference type="PANTHER" id="PTHR12859:SF0">
    <property type="entry name" value="PRA1 FAMILY PROTEIN"/>
    <property type="match status" value="1"/>
</dbReference>
<reference evidence="7" key="1">
    <citation type="submission" date="2025-08" db="UniProtKB">
        <authorList>
            <consortium name="RefSeq"/>
        </authorList>
    </citation>
    <scope>IDENTIFICATION</scope>
    <source>
        <tissue evidence="7">Whole sample</tissue>
    </source>
</reference>
<dbReference type="InterPro" id="IPR004895">
    <property type="entry name" value="Prenylated_rab_accept_PRA1"/>
</dbReference>
<dbReference type="KEGG" id="cvn:111106138"/>
<dbReference type="OrthoDB" id="18213at2759"/>
<comment type="subcellular location">
    <subcellularLocation>
        <location evidence="1 5">Membrane</location>
        <topology evidence="1 5">Multi-pass membrane protein</topology>
    </subcellularLocation>
</comment>
<dbReference type="Proteomes" id="UP000694844">
    <property type="component" value="Chromosome 8"/>
</dbReference>
<keyword evidence="2 5" id="KW-0812">Transmembrane</keyword>
<evidence type="ECO:0000256" key="2">
    <source>
        <dbReference type="ARBA" id="ARBA00022692"/>
    </source>
</evidence>
<keyword evidence="3 5" id="KW-1133">Transmembrane helix</keyword>